<feature type="transmembrane region" description="Helical" evidence="9">
    <location>
        <begin position="337"/>
        <end position="362"/>
    </location>
</feature>
<dbReference type="GO" id="GO:0016020">
    <property type="term" value="C:membrane"/>
    <property type="evidence" value="ECO:0007669"/>
    <property type="project" value="UniProtKB-SubCell"/>
</dbReference>
<dbReference type="GO" id="GO:0015171">
    <property type="term" value="F:amino acid transmembrane transporter activity"/>
    <property type="evidence" value="ECO:0007669"/>
    <property type="project" value="TreeGrafter"/>
</dbReference>
<comment type="caution">
    <text evidence="11">The sequence shown here is derived from an EMBL/GenBank/DDBJ whole genome shotgun (WGS) entry which is preliminary data.</text>
</comment>
<dbReference type="OrthoDB" id="3900342at2759"/>
<evidence type="ECO:0000256" key="8">
    <source>
        <dbReference type="SAM" id="MobiDB-lite"/>
    </source>
</evidence>
<feature type="domain" description="Amino acid permease/ SLC12A" evidence="10">
    <location>
        <begin position="65"/>
        <end position="484"/>
    </location>
</feature>
<feature type="region of interest" description="Disordered" evidence="8">
    <location>
        <begin position="1"/>
        <end position="33"/>
    </location>
</feature>
<feature type="compositionally biased region" description="Basic and acidic residues" evidence="8">
    <location>
        <begin position="1"/>
        <end position="11"/>
    </location>
</feature>
<keyword evidence="12" id="KW-1185">Reference proteome</keyword>
<feature type="transmembrane region" description="Helical" evidence="9">
    <location>
        <begin position="95"/>
        <end position="113"/>
    </location>
</feature>
<evidence type="ECO:0000256" key="1">
    <source>
        <dbReference type="ARBA" id="ARBA00004141"/>
    </source>
</evidence>
<dbReference type="FunFam" id="1.20.1740.10:FF:000001">
    <property type="entry name" value="Amino acid permease"/>
    <property type="match status" value="1"/>
</dbReference>
<feature type="transmembrane region" description="Helical" evidence="9">
    <location>
        <begin position="205"/>
        <end position="224"/>
    </location>
</feature>
<sequence>MSSHEEKKEDDILSSPIHTESRESLPKSSGNPVSNFVRSFKVQKDLEVGFEDISTPEDSLKDYQVKLIALSSCIGSGMFVASASAISAAGAGGTVLGYCVIAILMFLIIQSLGELTSSYNGVRGNFLVYNSRFIDPSWAFAMNWNYCLQWIVAIPICLVGASLTIQFWNQEINAVVWVVIFWVVLLAISIFGVKGYGYGESIFSIIKVTAIGGFIILGIILTAGGGKQGYIGGKNWNPPFVHHIQGFSSTLVNAAFAFSGTELTAIAAAETPNPRKTLNKVIKQNFWRILIFYLLSMIMVCFLIRYDDPALMGNSRWPVSPYVLAISNSGIRVLPSIMNAVVLIALLSAANASVFATYKPLVALAEAGHGPKFLAYVDQKGRPVYSIAIAVAFGLIGLVSASPNGSTEVFNWMLSLSGLSCMFVWISISLAQIRVNYACKVQGIDKNNVPFKAFGGDYGAYLSIIINVVILIAQFYVALFPVNGESLSA</sequence>
<dbReference type="Gene3D" id="1.20.1740.10">
    <property type="entry name" value="Amino acid/polyamine transporter I"/>
    <property type="match status" value="1"/>
</dbReference>
<dbReference type="InterPro" id="IPR004841">
    <property type="entry name" value="AA-permease/SLC12A_dom"/>
</dbReference>
<dbReference type="eggNOG" id="KOG1286">
    <property type="taxonomic scope" value="Eukaryota"/>
</dbReference>
<dbReference type="HOGENOM" id="CLU_007946_12_0_1"/>
<feature type="transmembrane region" description="Helical" evidence="9">
    <location>
        <begin position="383"/>
        <end position="401"/>
    </location>
</feature>
<dbReference type="AlphaFoldDB" id="M3JTB2"/>
<dbReference type="PIRSF" id="PIRSF006060">
    <property type="entry name" value="AA_transporter"/>
    <property type="match status" value="1"/>
</dbReference>
<feature type="non-terminal residue" evidence="11">
    <location>
        <position position="489"/>
    </location>
</feature>
<organism evidence="11 12">
    <name type="scientific">Candida maltosa (strain Xu316)</name>
    <name type="common">Yeast</name>
    <dbReference type="NCBI Taxonomy" id="1245528"/>
    <lineage>
        <taxon>Eukaryota</taxon>
        <taxon>Fungi</taxon>
        <taxon>Dikarya</taxon>
        <taxon>Ascomycota</taxon>
        <taxon>Saccharomycotina</taxon>
        <taxon>Pichiomycetes</taxon>
        <taxon>Debaryomycetaceae</taxon>
        <taxon>Candida/Lodderomyces clade</taxon>
        <taxon>Candida</taxon>
    </lineage>
</organism>
<evidence type="ECO:0000256" key="5">
    <source>
        <dbReference type="ARBA" id="ARBA00022970"/>
    </source>
</evidence>
<evidence type="ECO:0000256" key="6">
    <source>
        <dbReference type="ARBA" id="ARBA00022989"/>
    </source>
</evidence>
<dbReference type="InterPro" id="IPR050524">
    <property type="entry name" value="APC_YAT"/>
</dbReference>
<evidence type="ECO:0000256" key="4">
    <source>
        <dbReference type="ARBA" id="ARBA00022692"/>
    </source>
</evidence>
<evidence type="ECO:0000256" key="3">
    <source>
        <dbReference type="ARBA" id="ARBA00022448"/>
    </source>
</evidence>
<evidence type="ECO:0000256" key="9">
    <source>
        <dbReference type="SAM" id="Phobius"/>
    </source>
</evidence>
<keyword evidence="4 9" id="KW-0812">Transmembrane</keyword>
<dbReference type="Proteomes" id="UP000011777">
    <property type="component" value="Unassembled WGS sequence"/>
</dbReference>
<proteinExistence type="inferred from homology"/>
<feature type="transmembrane region" description="Helical" evidence="9">
    <location>
        <begin position="147"/>
        <end position="168"/>
    </location>
</feature>
<name>M3JTB2_CANMX</name>
<dbReference type="OMA" id="YACKVQG"/>
<keyword evidence="7 9" id="KW-0472">Membrane</keyword>
<feature type="transmembrane region" description="Helical" evidence="9">
    <location>
        <begin position="174"/>
        <end position="193"/>
    </location>
</feature>
<evidence type="ECO:0000256" key="7">
    <source>
        <dbReference type="ARBA" id="ARBA00023136"/>
    </source>
</evidence>
<gene>
    <name evidence="11" type="ORF">G210_3688</name>
</gene>
<comment type="similarity">
    <text evidence="2">Belongs to the amino acid-polyamine-organocation (APC) superfamily. YAT (TC 2.A.3.10) family.</text>
</comment>
<dbReference type="STRING" id="1245528.M3JTB2"/>
<keyword evidence="3" id="KW-0813">Transport</keyword>
<dbReference type="EMBL" id="AOGT01002162">
    <property type="protein sequence ID" value="EMG46080.1"/>
    <property type="molecule type" value="Genomic_DNA"/>
</dbReference>
<dbReference type="PANTHER" id="PTHR43341">
    <property type="entry name" value="AMINO ACID PERMEASE"/>
    <property type="match status" value="1"/>
</dbReference>
<protein>
    <submittedName>
        <fullName evidence="11">Nitrogen-sensing and cell-morphology modulator, general aminoacid permease, putative</fullName>
    </submittedName>
</protein>
<reference evidence="11 12" key="1">
    <citation type="submission" date="2013-02" db="EMBL/GenBank/DDBJ databases">
        <title>Genome sequence of Candida maltosa Xu316, a potential industrial strain for xylitol and ethanol production.</title>
        <authorList>
            <person name="Yu J."/>
            <person name="Wang Q."/>
            <person name="Geng X."/>
            <person name="Bao W."/>
            <person name="He P."/>
            <person name="Cai J."/>
        </authorList>
    </citation>
    <scope>NUCLEOTIDE SEQUENCE [LARGE SCALE GENOMIC DNA]</scope>
    <source>
        <strain evidence="12">Xu316</strain>
    </source>
</reference>
<feature type="transmembrane region" description="Helical" evidence="9">
    <location>
        <begin position="286"/>
        <end position="306"/>
    </location>
</feature>
<feature type="transmembrane region" description="Helical" evidence="9">
    <location>
        <begin position="413"/>
        <end position="437"/>
    </location>
</feature>
<evidence type="ECO:0000256" key="2">
    <source>
        <dbReference type="ARBA" id="ARBA00006983"/>
    </source>
</evidence>
<comment type="subcellular location">
    <subcellularLocation>
        <location evidence="1">Membrane</location>
        <topology evidence="1">Multi-pass membrane protein</topology>
    </subcellularLocation>
</comment>
<dbReference type="PANTHER" id="PTHR43341:SF1">
    <property type="entry name" value="GENERAL AMINO-ACID PERMEASE GAP1"/>
    <property type="match status" value="1"/>
</dbReference>
<keyword evidence="6 9" id="KW-1133">Transmembrane helix</keyword>
<evidence type="ECO:0000313" key="11">
    <source>
        <dbReference type="EMBL" id="EMG46080.1"/>
    </source>
</evidence>
<accession>M3JTB2</accession>
<evidence type="ECO:0000259" key="10">
    <source>
        <dbReference type="Pfam" id="PF00324"/>
    </source>
</evidence>
<evidence type="ECO:0000313" key="12">
    <source>
        <dbReference type="Proteomes" id="UP000011777"/>
    </source>
</evidence>
<dbReference type="Pfam" id="PF00324">
    <property type="entry name" value="AA_permease"/>
    <property type="match status" value="1"/>
</dbReference>
<keyword evidence="5" id="KW-0029">Amino-acid transport</keyword>
<feature type="transmembrane region" description="Helical" evidence="9">
    <location>
        <begin position="458"/>
        <end position="479"/>
    </location>
</feature>